<organism evidence="5 6">
    <name type="scientific">Virgibacillus massiliensis</name>
    <dbReference type="NCBI Taxonomy" id="1462526"/>
    <lineage>
        <taxon>Bacteria</taxon>
        <taxon>Bacillati</taxon>
        <taxon>Bacillota</taxon>
        <taxon>Bacilli</taxon>
        <taxon>Bacillales</taxon>
        <taxon>Bacillaceae</taxon>
        <taxon>Virgibacillus</taxon>
    </lineage>
</organism>
<sequence>MKNWEDIIQQDTFRYIDHSAISTFHNESFTALHSFAIDDALALSISNKFSPSTLRLWVHENTIVLGIPDAKLPYIDEGIQLLKKAGFQVIIRNSGGLAVALDDGVLNISLILPGVKDLSIHEGYEAMVSFVKHILKDLTDQIEAYEIINSYCPGEYDLSINGKKFAGISQRRVKNGVAVQIYLDIEGNSYKRATLIKNFYETSKKGESTKFSYPSVDPNVMASLSDLLRTKLTVKDIKERITQALADFNNQIIESPFSEPELADYQKRLEQMKKRNERIRNEG</sequence>
<dbReference type="PANTHER" id="PTHR43679:SF2">
    <property type="entry name" value="OCTANOYL-[GCVH]:PROTEIN N-OCTANOYLTRANSFERASE"/>
    <property type="match status" value="1"/>
</dbReference>
<evidence type="ECO:0000256" key="3">
    <source>
        <dbReference type="HAMAP-Rule" id="MF_02119"/>
    </source>
</evidence>
<comment type="catalytic activity">
    <reaction evidence="3">
        <text>N(6)-octanoyl-L-lysyl-[glycine-cleavage complex H protein] + L-lysyl-[lipoyl-carrier protein] = N(6)-octanoyl-L-lysyl-[lipoyl-carrier protein] + L-lysyl-[glycine-cleavage complex H protein]</text>
        <dbReference type="Rhea" id="RHEA:20213"/>
        <dbReference type="Rhea" id="RHEA-COMP:10500"/>
        <dbReference type="Rhea" id="RHEA-COMP:10501"/>
        <dbReference type="Rhea" id="RHEA-COMP:10503"/>
        <dbReference type="Rhea" id="RHEA-COMP:10504"/>
        <dbReference type="ChEBI" id="CHEBI:29969"/>
        <dbReference type="ChEBI" id="CHEBI:78809"/>
        <dbReference type="EC" id="2.3.1.204"/>
    </reaction>
</comment>
<dbReference type="GO" id="GO:0009107">
    <property type="term" value="P:lipoate biosynthetic process"/>
    <property type="evidence" value="ECO:0007669"/>
    <property type="project" value="UniProtKB-UniRule"/>
</dbReference>
<dbReference type="SUPFAM" id="SSF55681">
    <property type="entry name" value="Class II aaRS and biotin synthetases"/>
    <property type="match status" value="1"/>
</dbReference>
<keyword evidence="6" id="KW-1185">Reference proteome</keyword>
<dbReference type="GO" id="GO:0009249">
    <property type="term" value="P:protein lipoylation"/>
    <property type="evidence" value="ECO:0007669"/>
    <property type="project" value="UniProtKB-UniRule"/>
</dbReference>
<dbReference type="HAMAP" id="MF_02119">
    <property type="entry name" value="LipL"/>
    <property type="match status" value="1"/>
</dbReference>
<dbReference type="Gene3D" id="3.30.930.10">
    <property type="entry name" value="Bira Bifunctional Protein, Domain 2"/>
    <property type="match status" value="1"/>
</dbReference>
<evidence type="ECO:0000256" key="2">
    <source>
        <dbReference type="ARBA" id="ARBA00023315"/>
    </source>
</evidence>
<dbReference type="InterPro" id="IPR024897">
    <property type="entry name" value="LipL"/>
</dbReference>
<comment type="similarity">
    <text evidence="3">Belongs to the octanoyltransferase LipL family.</text>
</comment>
<dbReference type="GO" id="GO:0033819">
    <property type="term" value="F:lipoyl(octanoyl) transferase activity"/>
    <property type="evidence" value="ECO:0007669"/>
    <property type="project" value="InterPro"/>
</dbReference>
<keyword evidence="1 3" id="KW-0808">Transferase</keyword>
<dbReference type="EC" id="2.3.1.204" evidence="3"/>
<gene>
    <name evidence="3 5" type="primary">lipL</name>
    <name evidence="5" type="ORF">BN990_00531</name>
</gene>
<dbReference type="InterPro" id="IPR050664">
    <property type="entry name" value="Octanoyltrans_LipM/LipL"/>
</dbReference>
<dbReference type="Proteomes" id="UP000028875">
    <property type="component" value="Unassembled WGS sequence"/>
</dbReference>
<feature type="active site" description="Acyl-thioester intermediate" evidence="3">
    <location>
        <position position="152"/>
    </location>
</feature>
<comment type="caution">
    <text evidence="5">The sequence shown here is derived from an EMBL/GenBank/DDBJ whole genome shotgun (WGS) entry which is preliminary data.</text>
</comment>
<comment type="miscellaneous">
    <text evidence="3">The reaction proceeds via a thioester-linked acyl-enzyme intermediate.</text>
</comment>
<dbReference type="STRING" id="1462526.BN990_00531"/>
<reference evidence="5 6" key="1">
    <citation type="submission" date="2014-03" db="EMBL/GenBank/DDBJ databases">
        <authorList>
            <person name="Urmite Genomes U."/>
        </authorList>
    </citation>
    <scope>NUCLEOTIDE SEQUENCE [LARGE SCALE GENOMIC DNA]</scope>
    <source>
        <strain evidence="5 6">Vm-5</strain>
    </source>
</reference>
<dbReference type="InterPro" id="IPR045864">
    <property type="entry name" value="aa-tRNA-synth_II/BPL/LPL"/>
</dbReference>
<dbReference type="EMBL" id="CCDP010000001">
    <property type="protein sequence ID" value="CDQ38262.1"/>
    <property type="molecule type" value="Genomic_DNA"/>
</dbReference>
<dbReference type="AlphaFoldDB" id="A0A024Q7I8"/>
<evidence type="ECO:0000256" key="1">
    <source>
        <dbReference type="ARBA" id="ARBA00022679"/>
    </source>
</evidence>
<dbReference type="OrthoDB" id="2080934at2"/>
<dbReference type="PANTHER" id="PTHR43679">
    <property type="entry name" value="OCTANOYLTRANSFERASE LIPM-RELATED"/>
    <property type="match status" value="1"/>
</dbReference>
<name>A0A024Q7I8_9BACI</name>
<feature type="domain" description="BPL/LPL catalytic" evidence="4">
    <location>
        <begin position="48"/>
        <end position="232"/>
    </location>
</feature>
<proteinExistence type="inferred from homology"/>
<reference evidence="6" key="2">
    <citation type="submission" date="2014-05" db="EMBL/GenBank/DDBJ databases">
        <title>Draft genome sequence of Virgibacillus massiliensis Vm-5.</title>
        <authorList>
            <person name="Khelaifia S."/>
            <person name="Croce O."/>
            <person name="Lagier J.C."/>
            <person name="Raoult D."/>
        </authorList>
    </citation>
    <scope>NUCLEOTIDE SEQUENCE [LARGE SCALE GENOMIC DNA]</scope>
    <source>
        <strain evidence="6">Vm-5</strain>
    </source>
</reference>
<dbReference type="CDD" id="cd16443">
    <property type="entry name" value="LplA"/>
    <property type="match status" value="1"/>
</dbReference>
<feature type="site" description="Lowers pKa of active site Cys" evidence="3">
    <location>
        <position position="164"/>
    </location>
</feature>
<dbReference type="RefSeq" id="WP_021289865.1">
    <property type="nucleotide sequence ID" value="NZ_BNER01000001.1"/>
</dbReference>
<comment type="function">
    <text evidence="3">Catalyzes the amidotransfer (transamidation) of the octanoyl moiety from octanoyl-GcvH to the lipoyl domain of the E2 subunit of lipoate-dependent enzymes.</text>
</comment>
<accession>A0A024Q7I8</accession>
<evidence type="ECO:0000313" key="6">
    <source>
        <dbReference type="Proteomes" id="UP000028875"/>
    </source>
</evidence>
<evidence type="ECO:0000313" key="5">
    <source>
        <dbReference type="EMBL" id="CDQ38262.1"/>
    </source>
</evidence>
<evidence type="ECO:0000259" key="4">
    <source>
        <dbReference type="PROSITE" id="PS51733"/>
    </source>
</evidence>
<comment type="pathway">
    <text evidence="3">Protein modification; protein lipoylation via endogenous pathway; protein N(6)-(lipoyl)lysine from octanoyl-[acyl-carrier-protein].</text>
</comment>
<protein>
    <recommendedName>
        <fullName evidence="3">Octanoyl-[GcvH]:protein N-octanoyltransferase</fullName>
        <ecNumber evidence="3">2.3.1.204</ecNumber>
    </recommendedName>
    <alternativeName>
        <fullName evidence="3">Octanoyl-[GcvH]:E2 amidotransferase</fullName>
    </alternativeName>
</protein>
<dbReference type="Pfam" id="PF21948">
    <property type="entry name" value="LplA-B_cat"/>
    <property type="match status" value="1"/>
</dbReference>
<dbReference type="InterPro" id="IPR004143">
    <property type="entry name" value="BPL_LPL_catalytic"/>
</dbReference>
<dbReference type="PROSITE" id="PS51733">
    <property type="entry name" value="BPL_LPL_CATALYTIC"/>
    <property type="match status" value="1"/>
</dbReference>
<keyword evidence="2 3" id="KW-0012">Acyltransferase</keyword>
<dbReference type="eggNOG" id="COG0095">
    <property type="taxonomic scope" value="Bacteria"/>
</dbReference>